<comment type="caution">
    <text evidence="1">The sequence shown here is derived from an EMBL/GenBank/DDBJ whole genome shotgun (WGS) entry which is preliminary data.</text>
</comment>
<evidence type="ECO:0000313" key="1">
    <source>
        <dbReference type="EMBL" id="KAI9916743.1"/>
    </source>
</evidence>
<dbReference type="EMBL" id="CM047581">
    <property type="protein sequence ID" value="KAI9916743.1"/>
    <property type="molecule type" value="Genomic_DNA"/>
</dbReference>
<name>A0ACC0WFM1_9STRA</name>
<evidence type="ECO:0000313" key="2">
    <source>
        <dbReference type="Proteomes" id="UP001163321"/>
    </source>
</evidence>
<keyword evidence="2" id="KW-1185">Reference proteome</keyword>
<dbReference type="Proteomes" id="UP001163321">
    <property type="component" value="Chromosome 2"/>
</dbReference>
<protein>
    <submittedName>
        <fullName evidence="1">Uncharacterized protein</fullName>
    </submittedName>
</protein>
<organism evidence="1 2">
    <name type="scientific">Peronosclerospora sorghi</name>
    <dbReference type="NCBI Taxonomy" id="230839"/>
    <lineage>
        <taxon>Eukaryota</taxon>
        <taxon>Sar</taxon>
        <taxon>Stramenopiles</taxon>
        <taxon>Oomycota</taxon>
        <taxon>Peronosporomycetes</taxon>
        <taxon>Peronosporales</taxon>
        <taxon>Peronosporaceae</taxon>
        <taxon>Peronosclerospora</taxon>
    </lineage>
</organism>
<proteinExistence type="predicted"/>
<reference evidence="1 2" key="1">
    <citation type="journal article" date="2022" name="bioRxiv">
        <title>The genome of the oomycete Peronosclerospora sorghi, a cosmopolitan pathogen of maize and sorghum, is inflated with dispersed pseudogenes.</title>
        <authorList>
            <person name="Fletcher K."/>
            <person name="Martin F."/>
            <person name="Isakeit T."/>
            <person name="Cavanaugh K."/>
            <person name="Magill C."/>
            <person name="Michelmore R."/>
        </authorList>
    </citation>
    <scope>NUCLEOTIDE SEQUENCE [LARGE SCALE GENOMIC DNA]</scope>
    <source>
        <strain evidence="1">P6</strain>
    </source>
</reference>
<gene>
    <name evidence="1" type="ORF">PsorP6_016778</name>
</gene>
<sequence>MASSGDESAIPNSRYSRRSTPRARVKKIAVMETKRTPPRRRVSPRNFQQRYDEKVSDTEKQHETSEMVSENSALDEDQAEDKLKEKTEARQHDDTGLPAQDTQLRRNYLQRIYRQLQSTHPNQDDALIRQVATKIEMEVCQKAVTKKEYTAAMDQEIYKLMQVEIAQAPQSVYTKEDQSFDKGNDQTQVSDDVQSGFSPNQVSQSRSFEYAQALAKAQSQEMSTVGRSSAYSTPRPSMSGGNSFQSLMNNQAQVYGLDGSQPQQQQYNTPNRVSNVRNLQHMGNPYIVTSPMVSPTSQNYGIQSNVGNSSRHNVPRNMMLPPHHFRMQPQYIQQSARSQHRVSSFHEFSAQIQHLDKSVLIELLWNQRNTLAQWQRRAKQHELRLSAQRNSISSLGGSAYQSPYTSPMVGGGNFASPNISAEPGMQRAQVAGNVMPQCSYTQQSHEDSPAYSQAGGNGLNWEENVQAYWNKVRELKFRYAEQLLIAKRALANNSAPPNSVYSIKAQSVMDNIGLVINILDEQPMNAQPRKFDVLTSIERFIQITVVPIVRKVQSSYMTSAHSAAMDSGSFPTAASNSSAHASDTSSSQDAVGTPEQYVGTGTERSNSTSEERSRQFSRSDSVEVNSSSSRCGDESTDCTTRVKDEFLPSDSPIRSGDTSSQNALVRPTSDNTAAVQAERSTEKVSAYEATMVSREQLSAPTSEFRLPTVSEIRPQNSPGGVMKESKVSQSNVDVLNDFTDFPELDFDEESSFVKENNPSNGSRKRGIDDV</sequence>
<accession>A0ACC0WFM1</accession>